<name>A0A256ABI5_9FLAO</name>
<evidence type="ECO:0000313" key="1">
    <source>
        <dbReference type="EMBL" id="OYQ50510.1"/>
    </source>
</evidence>
<dbReference type="EMBL" id="NOXX01000068">
    <property type="protein sequence ID" value="OYQ50510.1"/>
    <property type="molecule type" value="Genomic_DNA"/>
</dbReference>
<accession>A0A256ABI5</accession>
<gene>
    <name evidence="1" type="ORF">CHX27_00845</name>
</gene>
<keyword evidence="2" id="KW-1185">Reference proteome</keyword>
<dbReference type="AlphaFoldDB" id="A0A256ABI5"/>
<comment type="caution">
    <text evidence="1">The sequence shown here is derived from an EMBL/GenBank/DDBJ whole genome shotgun (WGS) entry which is preliminary data.</text>
</comment>
<dbReference type="Proteomes" id="UP000216035">
    <property type="component" value="Unassembled WGS sequence"/>
</dbReference>
<organism evidence="1 2">
    <name type="scientific">Flavobacterium aurantiibacter</name>
    <dbReference type="NCBI Taxonomy" id="2023067"/>
    <lineage>
        <taxon>Bacteria</taxon>
        <taxon>Pseudomonadati</taxon>
        <taxon>Bacteroidota</taxon>
        <taxon>Flavobacteriia</taxon>
        <taxon>Flavobacteriales</taxon>
        <taxon>Flavobacteriaceae</taxon>
        <taxon>Flavobacterium</taxon>
    </lineage>
</organism>
<proteinExistence type="predicted"/>
<evidence type="ECO:0000313" key="2">
    <source>
        <dbReference type="Proteomes" id="UP000216035"/>
    </source>
</evidence>
<reference evidence="1 2" key="1">
    <citation type="submission" date="2017-07" db="EMBL/GenBank/DDBJ databases">
        <title>Flavobacterium cyanobacteriorum sp. nov., isolated from cyanobacterial aggregates in a eutrophic lake.</title>
        <authorList>
            <person name="Cai H."/>
        </authorList>
    </citation>
    <scope>NUCLEOTIDE SEQUENCE [LARGE SCALE GENOMIC DNA]</scope>
    <source>
        <strain evidence="1 2">TH167</strain>
    </source>
</reference>
<protein>
    <submittedName>
        <fullName evidence="1">Uncharacterized protein</fullName>
    </submittedName>
</protein>
<sequence length="180" mass="21081">MPESSKPIKFISKSITTDFNARLIDSLSKIELNLTESKVDSNSNLYKFLATKFNFYDLYYYEKVDKHSAVIFYQYDYVKAFVLISGRTEKTLNFRSIAYLSGDGEDIEMKKSKFTNGRFFCNFMSAERSFSEPLDTLYFKFEGASKLYLNKSGKISEDTIRQKRNFVRVYSKSKSIESFY</sequence>